<name>A0ABS3AA88_9VIBR</name>
<keyword evidence="3" id="KW-1185">Reference proteome</keyword>
<comment type="caution">
    <text evidence="2">The sequence shown here is derived from an EMBL/GenBank/DDBJ whole genome shotgun (WGS) entry which is preliminary data.</text>
</comment>
<feature type="region of interest" description="Disordered" evidence="1">
    <location>
        <begin position="42"/>
        <end position="64"/>
    </location>
</feature>
<reference evidence="2 3" key="1">
    <citation type="submission" date="2021-02" db="EMBL/GenBank/DDBJ databases">
        <title>Draft Genome Sequences of 5 Vibrio neptunius Strains Isolated From of Bivalve Hatcheries.</title>
        <authorList>
            <person name="Galvis F."/>
            <person name="Barja J.L."/>
            <person name="Lemos M.L."/>
            <person name="Balado M."/>
        </authorList>
    </citation>
    <scope>NUCLEOTIDE SEQUENCE [LARGE SCALE GENOMIC DNA]</scope>
    <source>
        <strain evidence="2 3">PP-145.98</strain>
    </source>
</reference>
<sequence>MKTIVYVDGFNFYYGLLRHSPYKWLDLVKLFEQELLPMHDPNGVNNSTPYHPHRYSNRAWHQNL</sequence>
<dbReference type="EMBL" id="JAFHLB010000042">
    <property type="protein sequence ID" value="MBN3580328.1"/>
    <property type="molecule type" value="Genomic_DNA"/>
</dbReference>
<protein>
    <recommendedName>
        <fullName evidence="4">NYN domain-containing protein</fullName>
    </recommendedName>
</protein>
<dbReference type="RefSeq" id="WP_206372006.1">
    <property type="nucleotide sequence ID" value="NZ_CAWPTM010000105.1"/>
</dbReference>
<dbReference type="Proteomes" id="UP000779070">
    <property type="component" value="Unassembled WGS sequence"/>
</dbReference>
<accession>A0ABS3AA88</accession>
<proteinExistence type="predicted"/>
<gene>
    <name evidence="2" type="ORF">JYA62_22015</name>
</gene>
<organism evidence="2 3">
    <name type="scientific">Vibrio neptunius</name>
    <dbReference type="NCBI Taxonomy" id="170651"/>
    <lineage>
        <taxon>Bacteria</taxon>
        <taxon>Pseudomonadati</taxon>
        <taxon>Pseudomonadota</taxon>
        <taxon>Gammaproteobacteria</taxon>
        <taxon>Vibrionales</taxon>
        <taxon>Vibrionaceae</taxon>
        <taxon>Vibrio</taxon>
    </lineage>
</organism>
<evidence type="ECO:0000313" key="3">
    <source>
        <dbReference type="Proteomes" id="UP000779070"/>
    </source>
</evidence>
<evidence type="ECO:0000313" key="2">
    <source>
        <dbReference type="EMBL" id="MBN3580328.1"/>
    </source>
</evidence>
<evidence type="ECO:0000256" key="1">
    <source>
        <dbReference type="SAM" id="MobiDB-lite"/>
    </source>
</evidence>
<evidence type="ECO:0008006" key="4">
    <source>
        <dbReference type="Google" id="ProtNLM"/>
    </source>
</evidence>